<sequence>MDANPEFQPFRPGEDESFKRKEGDLPSTAIDIDSSMRARRPRRVDRDQYGESDSMPRKERYSGELVKDTDDRYRPMKGRAEEPAFEVNNF</sequence>
<reference evidence="2 3" key="1">
    <citation type="submission" date="2015-09" db="EMBL/GenBank/DDBJ databases">
        <title>Draft genome of the parasitic nematode Teladorsagia circumcincta isolate WARC Sus (inbred).</title>
        <authorList>
            <person name="Mitreva M."/>
        </authorList>
    </citation>
    <scope>NUCLEOTIDE SEQUENCE [LARGE SCALE GENOMIC DNA]</scope>
    <source>
        <strain evidence="2 3">S</strain>
    </source>
</reference>
<name>A0A2G9U0C0_TELCI</name>
<evidence type="ECO:0000313" key="3">
    <source>
        <dbReference type="Proteomes" id="UP000230423"/>
    </source>
</evidence>
<organism evidence="2 3">
    <name type="scientific">Teladorsagia circumcincta</name>
    <name type="common">Brown stomach worm</name>
    <name type="synonym">Ostertagia circumcincta</name>
    <dbReference type="NCBI Taxonomy" id="45464"/>
    <lineage>
        <taxon>Eukaryota</taxon>
        <taxon>Metazoa</taxon>
        <taxon>Ecdysozoa</taxon>
        <taxon>Nematoda</taxon>
        <taxon>Chromadorea</taxon>
        <taxon>Rhabditida</taxon>
        <taxon>Rhabditina</taxon>
        <taxon>Rhabditomorpha</taxon>
        <taxon>Strongyloidea</taxon>
        <taxon>Trichostrongylidae</taxon>
        <taxon>Teladorsagia</taxon>
    </lineage>
</organism>
<dbReference type="EMBL" id="KZ350592">
    <property type="protein sequence ID" value="PIO63721.1"/>
    <property type="molecule type" value="Genomic_DNA"/>
</dbReference>
<dbReference type="AlphaFoldDB" id="A0A2G9U0C0"/>
<keyword evidence="3" id="KW-1185">Reference proteome</keyword>
<protein>
    <submittedName>
        <fullName evidence="2">Uncharacterized protein</fullName>
    </submittedName>
</protein>
<evidence type="ECO:0000313" key="2">
    <source>
        <dbReference type="EMBL" id="PIO63721.1"/>
    </source>
</evidence>
<dbReference type="Proteomes" id="UP000230423">
    <property type="component" value="Unassembled WGS sequence"/>
</dbReference>
<feature type="compositionally biased region" description="Basic and acidic residues" evidence="1">
    <location>
        <begin position="44"/>
        <end position="82"/>
    </location>
</feature>
<proteinExistence type="predicted"/>
<gene>
    <name evidence="2" type="ORF">TELCIR_14672</name>
</gene>
<accession>A0A2G9U0C0</accession>
<feature type="compositionally biased region" description="Basic and acidic residues" evidence="1">
    <location>
        <begin position="12"/>
        <end position="24"/>
    </location>
</feature>
<evidence type="ECO:0000256" key="1">
    <source>
        <dbReference type="SAM" id="MobiDB-lite"/>
    </source>
</evidence>
<feature type="region of interest" description="Disordered" evidence="1">
    <location>
        <begin position="1"/>
        <end position="90"/>
    </location>
</feature>